<evidence type="ECO:0000313" key="9">
    <source>
        <dbReference type="EMBL" id="PWV64624.1"/>
    </source>
</evidence>
<evidence type="ECO:0000313" key="10">
    <source>
        <dbReference type="Proteomes" id="UP000246569"/>
    </source>
</evidence>
<keyword evidence="10" id="KW-1185">Reference proteome</keyword>
<dbReference type="CDD" id="cd03469">
    <property type="entry name" value="Rieske_RO_Alpha_N"/>
    <property type="match status" value="1"/>
</dbReference>
<protein>
    <submittedName>
        <fullName evidence="9">Rieske 2Fe-2S family protein</fullName>
    </submittedName>
</protein>
<gene>
    <name evidence="9" type="ORF">C7443_102274</name>
</gene>
<dbReference type="Gene3D" id="2.102.10.10">
    <property type="entry name" value="Rieske [2Fe-2S] iron-sulphur domain"/>
    <property type="match status" value="1"/>
</dbReference>
<dbReference type="GO" id="GO:0005506">
    <property type="term" value="F:iron ion binding"/>
    <property type="evidence" value="ECO:0007669"/>
    <property type="project" value="InterPro"/>
</dbReference>
<dbReference type="CDD" id="cd08884">
    <property type="entry name" value="RHO_alpha_C_GbcA-like"/>
    <property type="match status" value="1"/>
</dbReference>
<evidence type="ECO:0000259" key="8">
    <source>
        <dbReference type="PROSITE" id="PS51296"/>
    </source>
</evidence>
<dbReference type="InterPro" id="IPR017941">
    <property type="entry name" value="Rieske_2Fe-2S"/>
</dbReference>
<organism evidence="9 10">
    <name type="scientific">Plasticicumulans acidivorans</name>
    <dbReference type="NCBI Taxonomy" id="886464"/>
    <lineage>
        <taxon>Bacteria</taxon>
        <taxon>Pseudomonadati</taxon>
        <taxon>Pseudomonadota</taxon>
        <taxon>Gammaproteobacteria</taxon>
        <taxon>Candidatus Competibacteraceae</taxon>
        <taxon>Plasticicumulans</taxon>
    </lineage>
</organism>
<dbReference type="PANTHER" id="PTHR43756:SF5">
    <property type="entry name" value="CHOLINE MONOOXYGENASE, CHLOROPLASTIC"/>
    <property type="match status" value="1"/>
</dbReference>
<dbReference type="Proteomes" id="UP000246569">
    <property type="component" value="Unassembled WGS sequence"/>
</dbReference>
<comment type="caution">
    <text evidence="9">The sequence shown here is derived from an EMBL/GenBank/DDBJ whole genome shotgun (WGS) entry which is preliminary data.</text>
</comment>
<keyword evidence="7" id="KW-0520">NAD</keyword>
<dbReference type="InterPro" id="IPR036922">
    <property type="entry name" value="Rieske_2Fe-2S_sf"/>
</dbReference>
<dbReference type="Pfam" id="PF00355">
    <property type="entry name" value="Rieske"/>
    <property type="match status" value="1"/>
</dbReference>
<dbReference type="Gene3D" id="3.90.380.10">
    <property type="entry name" value="Naphthalene 1,2-dioxygenase Alpha Subunit, Chain A, domain 1"/>
    <property type="match status" value="1"/>
</dbReference>
<feature type="domain" description="Rieske" evidence="8">
    <location>
        <begin position="63"/>
        <end position="169"/>
    </location>
</feature>
<dbReference type="InterPro" id="IPR015881">
    <property type="entry name" value="ARHD_Rieske_2Fe_2S"/>
</dbReference>
<evidence type="ECO:0000256" key="7">
    <source>
        <dbReference type="ARBA" id="ARBA00023027"/>
    </source>
</evidence>
<name>A0A317MYL7_9GAMM</name>
<dbReference type="PRINTS" id="PR00090">
    <property type="entry name" value="RNGDIOXGNASE"/>
</dbReference>
<evidence type="ECO:0000256" key="2">
    <source>
        <dbReference type="ARBA" id="ARBA00022714"/>
    </source>
</evidence>
<evidence type="ECO:0000256" key="4">
    <source>
        <dbReference type="ARBA" id="ARBA00023002"/>
    </source>
</evidence>
<accession>A0A317MYL7</accession>
<keyword evidence="4" id="KW-0560">Oxidoreductase</keyword>
<dbReference type="InterPro" id="IPR015879">
    <property type="entry name" value="Ring_hydroxy_dOase_asu_C_dom"/>
</dbReference>
<keyword evidence="3" id="KW-0479">Metal-binding</keyword>
<sequence length="434" mass="49280">MCRRHRIHFPSREPRYMEQHLDSHAEALHLLRTREKNFSLPQPFYKDPAFYQLDLEHIWYKNWIFAGVSCDIPKPGDYFTLAIGEYPLIVSRAKDGSIHAFHNTCRHRGSRICSKHRGNAPKLVCPYHQWTYEHDGKLLFAGQMGPDFDVSKYALKQAHCRTVGGYVFVCVADEAPDFEAFRATVEPYMLPHELEGAKVAHTSTLIEKANWKLVIENNRECYHCAGSHPELLRTISEFDATDDPRINPVFRQRIIDKAAQWDAQGLPNKAVYADNHRYRVVRLPLAHGESMTMDGKPAVKRLLGHLSDADLGSVRLLSLPNSWNHLQGDHALAFRVLPLGPETTMVTTFWLVHKDAVEDVDYDVANLAKVWEATNDQDRILAEENQVGIDSPAYEPGPYGTDIEFGVLNFIGWYTDALESELAGPQPSLKPVAA</sequence>
<comment type="cofactor">
    <cofactor evidence="1">
        <name>Fe cation</name>
        <dbReference type="ChEBI" id="CHEBI:24875"/>
    </cofactor>
</comment>
<keyword evidence="6" id="KW-0411">Iron-sulfur</keyword>
<dbReference type="SUPFAM" id="SSF55961">
    <property type="entry name" value="Bet v1-like"/>
    <property type="match status" value="1"/>
</dbReference>
<evidence type="ECO:0000256" key="6">
    <source>
        <dbReference type="ARBA" id="ARBA00023014"/>
    </source>
</evidence>
<dbReference type="PANTHER" id="PTHR43756">
    <property type="entry name" value="CHOLINE MONOOXYGENASE, CHLOROPLASTIC"/>
    <property type="match status" value="1"/>
</dbReference>
<dbReference type="AlphaFoldDB" id="A0A317MYL7"/>
<dbReference type="PROSITE" id="PS00570">
    <property type="entry name" value="RING_HYDROXYL_ALPHA"/>
    <property type="match status" value="1"/>
</dbReference>
<dbReference type="EMBL" id="QGTJ01000002">
    <property type="protein sequence ID" value="PWV64624.1"/>
    <property type="molecule type" value="Genomic_DNA"/>
</dbReference>
<dbReference type="SUPFAM" id="SSF50022">
    <property type="entry name" value="ISP domain"/>
    <property type="match status" value="1"/>
</dbReference>
<keyword evidence="5" id="KW-0408">Iron</keyword>
<dbReference type="GO" id="GO:0016491">
    <property type="term" value="F:oxidoreductase activity"/>
    <property type="evidence" value="ECO:0007669"/>
    <property type="project" value="UniProtKB-KW"/>
</dbReference>
<keyword evidence="2" id="KW-0001">2Fe-2S</keyword>
<dbReference type="GO" id="GO:0051537">
    <property type="term" value="F:2 iron, 2 sulfur cluster binding"/>
    <property type="evidence" value="ECO:0007669"/>
    <property type="project" value="UniProtKB-KW"/>
</dbReference>
<evidence type="ECO:0000256" key="5">
    <source>
        <dbReference type="ARBA" id="ARBA00023004"/>
    </source>
</evidence>
<evidence type="ECO:0000256" key="1">
    <source>
        <dbReference type="ARBA" id="ARBA00001962"/>
    </source>
</evidence>
<dbReference type="PROSITE" id="PS51296">
    <property type="entry name" value="RIESKE"/>
    <property type="match status" value="1"/>
</dbReference>
<dbReference type="Pfam" id="PF00848">
    <property type="entry name" value="Ring_hydroxyl_A"/>
    <property type="match status" value="1"/>
</dbReference>
<proteinExistence type="predicted"/>
<evidence type="ECO:0000256" key="3">
    <source>
        <dbReference type="ARBA" id="ARBA00022723"/>
    </source>
</evidence>
<reference evidence="9 10" key="1">
    <citation type="submission" date="2018-05" db="EMBL/GenBank/DDBJ databases">
        <title>Genomic Encyclopedia of Type Strains, Phase IV (KMG-IV): sequencing the most valuable type-strain genomes for metagenomic binning, comparative biology and taxonomic classification.</title>
        <authorList>
            <person name="Goeker M."/>
        </authorList>
    </citation>
    <scope>NUCLEOTIDE SEQUENCE [LARGE SCALE GENOMIC DNA]</scope>
    <source>
        <strain evidence="9 10">DSM 23606</strain>
    </source>
</reference>
<dbReference type="InterPro" id="IPR001663">
    <property type="entry name" value="Rng_hydr_dOase-A"/>
</dbReference>